<dbReference type="Proteomes" id="UP001196408">
    <property type="component" value="Unassembled WGS sequence"/>
</dbReference>
<dbReference type="AlphaFoldDB" id="A0AAW4MXN0"/>
<evidence type="ECO:0008006" key="5">
    <source>
        <dbReference type="Google" id="ProtNLM"/>
    </source>
</evidence>
<reference evidence="1 4" key="1">
    <citation type="submission" date="2021-06" db="EMBL/GenBank/DDBJ databases">
        <title>Collection of gut derived symbiotic bacterial strains cultured from healthy donors.</title>
        <authorList>
            <person name="Lin H."/>
            <person name="Littmann E."/>
            <person name="Pamer E.G."/>
        </authorList>
    </citation>
    <scope>NUCLEOTIDE SEQUENCE</scope>
    <source>
        <strain evidence="2 4">MSK.21.70</strain>
        <strain evidence="1">MSK.21.82</strain>
    </source>
</reference>
<name>A0AAW4MXN0_9FIRM</name>
<proteinExistence type="predicted"/>
<evidence type="ECO:0000313" key="2">
    <source>
        <dbReference type="EMBL" id="MBV3393337.1"/>
    </source>
</evidence>
<organism evidence="1 3">
    <name type="scientific">Catenibacterium mitsuokai</name>
    <dbReference type="NCBI Taxonomy" id="100886"/>
    <lineage>
        <taxon>Bacteria</taxon>
        <taxon>Bacillati</taxon>
        <taxon>Bacillota</taxon>
        <taxon>Erysipelotrichia</taxon>
        <taxon>Erysipelotrichales</taxon>
        <taxon>Coprobacillaceae</taxon>
        <taxon>Catenibacterium</taxon>
    </lineage>
</organism>
<evidence type="ECO:0000313" key="3">
    <source>
        <dbReference type="Proteomes" id="UP001196408"/>
    </source>
</evidence>
<evidence type="ECO:0000313" key="4">
    <source>
        <dbReference type="Proteomes" id="UP001197492"/>
    </source>
</evidence>
<sequence>MNNREKLLENYVRLSGISFHNNVAFAHTKYQVNWKKTALTMWLGHIVSKKTEFYVLSFEREGITFMQYDNLKFLDGVYFFDYRFVTDFKVKKKGVESEMRFMYQGQEVVLMLQRYAIDSPWIKEYMHYLEENHFFYD</sequence>
<dbReference type="RefSeq" id="WP_217747580.1">
    <property type="nucleotide sequence ID" value="NZ_JAHOEB010000056.1"/>
</dbReference>
<evidence type="ECO:0000313" key="1">
    <source>
        <dbReference type="EMBL" id="MBV3382737.1"/>
    </source>
</evidence>
<comment type="caution">
    <text evidence="1">The sequence shown here is derived from an EMBL/GenBank/DDBJ whole genome shotgun (WGS) entry which is preliminary data.</text>
</comment>
<protein>
    <recommendedName>
        <fullName evidence="5">YokE-like PH domain-containing protein</fullName>
    </recommendedName>
</protein>
<accession>A0AAW4MXN0</accession>
<dbReference type="EMBL" id="JAHOEL010000064">
    <property type="protein sequence ID" value="MBV3393337.1"/>
    <property type="molecule type" value="Genomic_DNA"/>
</dbReference>
<dbReference type="Proteomes" id="UP001197492">
    <property type="component" value="Unassembled WGS sequence"/>
</dbReference>
<gene>
    <name evidence="1" type="ORF">KSV97_05805</name>
    <name evidence="2" type="ORF">KSW06_08760</name>
</gene>
<keyword evidence="4" id="KW-1185">Reference proteome</keyword>
<dbReference type="EMBL" id="JAHOEF010000029">
    <property type="protein sequence ID" value="MBV3382737.1"/>
    <property type="molecule type" value="Genomic_DNA"/>
</dbReference>